<keyword evidence="3" id="KW-1185">Reference proteome</keyword>
<gene>
    <name evidence="2" type="ORF">M407DRAFT_246935</name>
</gene>
<organism evidence="2 3">
    <name type="scientific">Tulasnella calospora MUT 4182</name>
    <dbReference type="NCBI Taxonomy" id="1051891"/>
    <lineage>
        <taxon>Eukaryota</taxon>
        <taxon>Fungi</taxon>
        <taxon>Dikarya</taxon>
        <taxon>Basidiomycota</taxon>
        <taxon>Agaricomycotina</taxon>
        <taxon>Agaricomycetes</taxon>
        <taxon>Cantharellales</taxon>
        <taxon>Tulasnellaceae</taxon>
        <taxon>Tulasnella</taxon>
    </lineage>
</organism>
<dbReference type="Proteomes" id="UP000054248">
    <property type="component" value="Unassembled WGS sequence"/>
</dbReference>
<feature type="region of interest" description="Disordered" evidence="1">
    <location>
        <begin position="1"/>
        <end position="36"/>
    </location>
</feature>
<protein>
    <submittedName>
        <fullName evidence="2">Uncharacterized protein</fullName>
    </submittedName>
</protein>
<accession>A0A0C3PQ93</accession>
<feature type="compositionally biased region" description="Polar residues" evidence="1">
    <location>
        <begin position="25"/>
        <end position="36"/>
    </location>
</feature>
<dbReference type="EMBL" id="KN823499">
    <property type="protein sequence ID" value="KIO16705.1"/>
    <property type="molecule type" value="Genomic_DNA"/>
</dbReference>
<reference evidence="2 3" key="1">
    <citation type="submission" date="2014-04" db="EMBL/GenBank/DDBJ databases">
        <authorList>
            <consortium name="DOE Joint Genome Institute"/>
            <person name="Kuo A."/>
            <person name="Girlanda M."/>
            <person name="Perotto S."/>
            <person name="Kohler A."/>
            <person name="Nagy L.G."/>
            <person name="Floudas D."/>
            <person name="Copeland A."/>
            <person name="Barry K.W."/>
            <person name="Cichocki N."/>
            <person name="Veneault-Fourrey C."/>
            <person name="LaButti K."/>
            <person name="Lindquist E.A."/>
            <person name="Lipzen A."/>
            <person name="Lundell T."/>
            <person name="Morin E."/>
            <person name="Murat C."/>
            <person name="Sun H."/>
            <person name="Tunlid A."/>
            <person name="Henrissat B."/>
            <person name="Grigoriev I.V."/>
            <person name="Hibbett D.S."/>
            <person name="Martin F."/>
            <person name="Nordberg H.P."/>
            <person name="Cantor M.N."/>
            <person name="Hua S.X."/>
        </authorList>
    </citation>
    <scope>NUCLEOTIDE SEQUENCE [LARGE SCALE GENOMIC DNA]</scope>
    <source>
        <strain evidence="2 3">MUT 4182</strain>
    </source>
</reference>
<proteinExistence type="predicted"/>
<evidence type="ECO:0000256" key="1">
    <source>
        <dbReference type="SAM" id="MobiDB-lite"/>
    </source>
</evidence>
<evidence type="ECO:0000313" key="3">
    <source>
        <dbReference type="Proteomes" id="UP000054248"/>
    </source>
</evidence>
<reference evidence="3" key="2">
    <citation type="submission" date="2015-01" db="EMBL/GenBank/DDBJ databases">
        <title>Evolutionary Origins and Diversification of the Mycorrhizal Mutualists.</title>
        <authorList>
            <consortium name="DOE Joint Genome Institute"/>
            <consortium name="Mycorrhizal Genomics Consortium"/>
            <person name="Kohler A."/>
            <person name="Kuo A."/>
            <person name="Nagy L.G."/>
            <person name="Floudas D."/>
            <person name="Copeland A."/>
            <person name="Barry K.W."/>
            <person name="Cichocki N."/>
            <person name="Veneault-Fourrey C."/>
            <person name="LaButti K."/>
            <person name="Lindquist E.A."/>
            <person name="Lipzen A."/>
            <person name="Lundell T."/>
            <person name="Morin E."/>
            <person name="Murat C."/>
            <person name="Riley R."/>
            <person name="Ohm R."/>
            <person name="Sun H."/>
            <person name="Tunlid A."/>
            <person name="Henrissat B."/>
            <person name="Grigoriev I.V."/>
            <person name="Hibbett D.S."/>
            <person name="Martin F."/>
        </authorList>
    </citation>
    <scope>NUCLEOTIDE SEQUENCE [LARGE SCALE GENOMIC DNA]</scope>
    <source>
        <strain evidence="3">MUT 4182</strain>
    </source>
</reference>
<sequence length="52" mass="5434">MKQAKRIVSNGKTKLVSVGRKRSGSTDSVESAASAGSQDLHWADALEGTLFG</sequence>
<dbReference type="HOGENOM" id="CLU_3089001_0_0_1"/>
<dbReference type="AlphaFoldDB" id="A0A0C3PQ93"/>
<dbReference type="OrthoDB" id="3259183at2759"/>
<name>A0A0C3PQ93_9AGAM</name>
<evidence type="ECO:0000313" key="2">
    <source>
        <dbReference type="EMBL" id="KIO16705.1"/>
    </source>
</evidence>